<gene>
    <name evidence="1" type="ORF">CERZMDRAFT_42825</name>
</gene>
<dbReference type="EMBL" id="ML992675">
    <property type="protein sequence ID" value="KAF2211665.1"/>
    <property type="molecule type" value="Genomic_DNA"/>
</dbReference>
<reference evidence="1" key="1">
    <citation type="journal article" date="2020" name="Stud. Mycol.">
        <title>101 Dothideomycetes genomes: a test case for predicting lifestyles and emergence of pathogens.</title>
        <authorList>
            <person name="Haridas S."/>
            <person name="Albert R."/>
            <person name="Binder M."/>
            <person name="Bloem J."/>
            <person name="Labutti K."/>
            <person name="Salamov A."/>
            <person name="Andreopoulos B."/>
            <person name="Baker S."/>
            <person name="Barry K."/>
            <person name="Bills G."/>
            <person name="Bluhm B."/>
            <person name="Cannon C."/>
            <person name="Castanera R."/>
            <person name="Culley D."/>
            <person name="Daum C."/>
            <person name="Ezra D."/>
            <person name="Gonzalez J."/>
            <person name="Henrissat B."/>
            <person name="Kuo A."/>
            <person name="Liang C."/>
            <person name="Lipzen A."/>
            <person name="Lutzoni F."/>
            <person name="Magnuson J."/>
            <person name="Mondo S."/>
            <person name="Nolan M."/>
            <person name="Ohm R."/>
            <person name="Pangilinan J."/>
            <person name="Park H.-J."/>
            <person name="Ramirez L."/>
            <person name="Alfaro M."/>
            <person name="Sun H."/>
            <person name="Tritt A."/>
            <person name="Yoshinaga Y."/>
            <person name="Zwiers L.-H."/>
            <person name="Turgeon B."/>
            <person name="Goodwin S."/>
            <person name="Spatafora J."/>
            <person name="Crous P."/>
            <person name="Grigoriev I."/>
        </authorList>
    </citation>
    <scope>NUCLEOTIDE SEQUENCE</scope>
    <source>
        <strain evidence="1">SCOH1-5</strain>
    </source>
</reference>
<protein>
    <submittedName>
        <fullName evidence="1">Uncharacterized protein</fullName>
    </submittedName>
</protein>
<organism evidence="1 2">
    <name type="scientific">Cercospora zeae-maydis SCOH1-5</name>
    <dbReference type="NCBI Taxonomy" id="717836"/>
    <lineage>
        <taxon>Eukaryota</taxon>
        <taxon>Fungi</taxon>
        <taxon>Dikarya</taxon>
        <taxon>Ascomycota</taxon>
        <taxon>Pezizomycotina</taxon>
        <taxon>Dothideomycetes</taxon>
        <taxon>Dothideomycetidae</taxon>
        <taxon>Mycosphaerellales</taxon>
        <taxon>Mycosphaerellaceae</taxon>
        <taxon>Cercospora</taxon>
    </lineage>
</organism>
<sequence length="84" mass="9538">MCIQVIERYSVCKCLYYKHAVDPCPAMRQRGHQLKEKTILVGYACASHSRGRIHHPAIELPTQVLPDSGYWSIPSPSPTSIYRP</sequence>
<evidence type="ECO:0000313" key="2">
    <source>
        <dbReference type="Proteomes" id="UP000799539"/>
    </source>
</evidence>
<keyword evidence="2" id="KW-1185">Reference proteome</keyword>
<name>A0A6A6FE45_9PEZI</name>
<dbReference type="AlphaFoldDB" id="A0A6A6FE45"/>
<dbReference type="OrthoDB" id="5355526at2759"/>
<accession>A0A6A6FE45</accession>
<evidence type="ECO:0000313" key="1">
    <source>
        <dbReference type="EMBL" id="KAF2211665.1"/>
    </source>
</evidence>
<dbReference type="Proteomes" id="UP000799539">
    <property type="component" value="Unassembled WGS sequence"/>
</dbReference>
<proteinExistence type="predicted"/>